<evidence type="ECO:0000256" key="2">
    <source>
        <dbReference type="ARBA" id="ARBA00022801"/>
    </source>
</evidence>
<keyword evidence="5" id="KW-0269">Exonuclease</keyword>
<feature type="domain" description="5'-3' exonuclease" evidence="4">
    <location>
        <begin position="3"/>
        <end position="266"/>
    </location>
</feature>
<evidence type="ECO:0000256" key="1">
    <source>
        <dbReference type="ARBA" id="ARBA00022722"/>
    </source>
</evidence>
<gene>
    <name evidence="5" type="ORF">DB32_004189</name>
</gene>
<dbReference type="Pfam" id="PF01367">
    <property type="entry name" value="5_3_exonuc"/>
    <property type="match status" value="1"/>
</dbReference>
<reference evidence="5 6" key="1">
    <citation type="submission" date="2015-03" db="EMBL/GenBank/DDBJ databases">
        <title>Genome assembly of Sandaracinus amylolyticus DSM 53668.</title>
        <authorList>
            <person name="Sharma G."/>
            <person name="Subramanian S."/>
        </authorList>
    </citation>
    <scope>NUCLEOTIDE SEQUENCE [LARGE SCALE GENOMIC DNA]</scope>
    <source>
        <strain evidence="5 6">DSM 53668</strain>
    </source>
</reference>
<protein>
    <submittedName>
        <fullName evidence="5">DNA polymerase I 5'-3' exonuclease domain protein</fullName>
    </submittedName>
</protein>
<dbReference type="PANTHER" id="PTHR42646">
    <property type="entry name" value="FLAP ENDONUCLEASE XNI"/>
    <property type="match status" value="1"/>
</dbReference>
<dbReference type="OrthoDB" id="9806424at2"/>
<dbReference type="InterPro" id="IPR038969">
    <property type="entry name" value="FEN"/>
</dbReference>
<dbReference type="AlphaFoldDB" id="A0A0F6W4F8"/>
<dbReference type="STRING" id="927083.DB32_004189"/>
<dbReference type="Gene3D" id="3.40.50.1010">
    <property type="entry name" value="5'-nuclease"/>
    <property type="match status" value="1"/>
</dbReference>
<accession>A0A0F6W4F8</accession>
<dbReference type="Proteomes" id="UP000034883">
    <property type="component" value="Chromosome"/>
</dbReference>
<evidence type="ECO:0000313" key="5">
    <source>
        <dbReference type="EMBL" id="AKF07040.1"/>
    </source>
</evidence>
<dbReference type="GO" id="GO:0033567">
    <property type="term" value="P:DNA replication, Okazaki fragment processing"/>
    <property type="evidence" value="ECO:0007669"/>
    <property type="project" value="InterPro"/>
</dbReference>
<dbReference type="CDD" id="cd09898">
    <property type="entry name" value="H3TH_53EXO"/>
    <property type="match status" value="1"/>
</dbReference>
<dbReference type="Gene3D" id="1.10.150.20">
    <property type="entry name" value="5' to 3' exonuclease, C-terminal subdomain"/>
    <property type="match status" value="1"/>
</dbReference>
<dbReference type="RefSeq" id="WP_053234346.1">
    <property type="nucleotide sequence ID" value="NZ_CP011125.1"/>
</dbReference>
<dbReference type="SUPFAM" id="SSF47807">
    <property type="entry name" value="5' to 3' exonuclease, C-terminal subdomain"/>
    <property type="match status" value="1"/>
</dbReference>
<dbReference type="SMART" id="SM00475">
    <property type="entry name" value="53EXOc"/>
    <property type="match status" value="1"/>
</dbReference>
<dbReference type="InterPro" id="IPR020046">
    <property type="entry name" value="5-3_exonucl_a-hlix_arch_N"/>
</dbReference>
<proteinExistence type="predicted"/>
<dbReference type="InterPro" id="IPR029060">
    <property type="entry name" value="PIN-like_dom_sf"/>
</dbReference>
<dbReference type="InterPro" id="IPR002421">
    <property type="entry name" value="5-3_exonuclease"/>
</dbReference>
<keyword evidence="6" id="KW-1185">Reference proteome</keyword>
<dbReference type="InterPro" id="IPR020045">
    <property type="entry name" value="DNA_polI_H3TH"/>
</dbReference>
<dbReference type="SMART" id="SM00279">
    <property type="entry name" value="HhH2"/>
    <property type="match status" value="1"/>
</dbReference>
<keyword evidence="1" id="KW-0540">Nuclease</keyword>
<keyword evidence="3" id="KW-0238">DNA-binding</keyword>
<organism evidence="5 6">
    <name type="scientific">Sandaracinus amylolyticus</name>
    <dbReference type="NCBI Taxonomy" id="927083"/>
    <lineage>
        <taxon>Bacteria</taxon>
        <taxon>Pseudomonadati</taxon>
        <taxon>Myxococcota</taxon>
        <taxon>Polyangia</taxon>
        <taxon>Polyangiales</taxon>
        <taxon>Sandaracinaceae</taxon>
        <taxon>Sandaracinus</taxon>
    </lineage>
</organism>
<evidence type="ECO:0000313" key="6">
    <source>
        <dbReference type="Proteomes" id="UP000034883"/>
    </source>
</evidence>
<dbReference type="SUPFAM" id="SSF88723">
    <property type="entry name" value="PIN domain-like"/>
    <property type="match status" value="1"/>
</dbReference>
<dbReference type="Pfam" id="PF02739">
    <property type="entry name" value="5_3_exonuc_N"/>
    <property type="match status" value="1"/>
</dbReference>
<dbReference type="GO" id="GO:0008409">
    <property type="term" value="F:5'-3' exonuclease activity"/>
    <property type="evidence" value="ECO:0007669"/>
    <property type="project" value="InterPro"/>
</dbReference>
<dbReference type="InterPro" id="IPR036279">
    <property type="entry name" value="5-3_exonuclease_C_sf"/>
</dbReference>
<dbReference type="GO" id="GO:0017108">
    <property type="term" value="F:5'-flap endonuclease activity"/>
    <property type="evidence" value="ECO:0007669"/>
    <property type="project" value="InterPro"/>
</dbReference>
<keyword evidence="2" id="KW-0378">Hydrolase</keyword>
<sequence length="293" mass="31833">MQIHLVDGTYELFRSFFGAPSSKDAHGREVGATRGMLRTLLALLEPGRADGGATHVAIAFDTVIESFRNQLFAGYKTGDGIDPALWAQFPLAERAARALGIVTWSMIEFEADDALATGAARWASRADVERVVLCSPDKDLAQCVGAKVVCLDRRRKTTMDVDGVRAKFGVEPASIPDWLALVGDTADGIPGVPRWGEKSASAVLAKFRRLEDIPDDAKTWGLSVRGADALATSLRERRADAMLYRTLATLRTDAPLAESLEDLEWRGADRAALVDLCAELGDADFVSRVPRFR</sequence>
<dbReference type="InterPro" id="IPR008918">
    <property type="entry name" value="HhH2"/>
</dbReference>
<name>A0A0F6W4F8_9BACT</name>
<dbReference type="CDD" id="cd09859">
    <property type="entry name" value="PIN_53EXO"/>
    <property type="match status" value="1"/>
</dbReference>
<evidence type="ECO:0000259" key="4">
    <source>
        <dbReference type="SMART" id="SM00475"/>
    </source>
</evidence>
<evidence type="ECO:0000256" key="3">
    <source>
        <dbReference type="ARBA" id="ARBA00023125"/>
    </source>
</evidence>
<dbReference type="EMBL" id="CP011125">
    <property type="protein sequence ID" value="AKF07040.1"/>
    <property type="molecule type" value="Genomic_DNA"/>
</dbReference>
<dbReference type="GO" id="GO:0003677">
    <property type="term" value="F:DNA binding"/>
    <property type="evidence" value="ECO:0007669"/>
    <property type="project" value="UniProtKB-KW"/>
</dbReference>
<dbReference type="PANTHER" id="PTHR42646:SF2">
    <property type="entry name" value="5'-3' EXONUCLEASE FAMILY PROTEIN"/>
    <property type="match status" value="1"/>
</dbReference>
<dbReference type="KEGG" id="samy:DB32_004189"/>